<feature type="repeat" description="ANK" evidence="2">
    <location>
        <begin position="1666"/>
        <end position="1698"/>
    </location>
</feature>
<dbReference type="SMART" id="SM00248">
    <property type="entry name" value="ANK"/>
    <property type="match status" value="5"/>
</dbReference>
<dbReference type="Pfam" id="PF24883">
    <property type="entry name" value="NPHP3_N"/>
    <property type="match status" value="1"/>
</dbReference>
<dbReference type="InterPro" id="IPR056884">
    <property type="entry name" value="NPHP3-like_N"/>
</dbReference>
<feature type="domain" description="Nephrocystin 3-like N-terminal" evidence="4">
    <location>
        <begin position="343"/>
        <end position="523"/>
    </location>
</feature>
<dbReference type="InterPro" id="IPR055530">
    <property type="entry name" value="DUF7104"/>
</dbReference>
<evidence type="ECO:0000313" key="5">
    <source>
        <dbReference type="EMBL" id="GFF35724.1"/>
    </source>
</evidence>
<protein>
    <submittedName>
        <fullName evidence="5">Vegetative incompatibility protein HET-E-1</fullName>
    </submittedName>
</protein>
<dbReference type="EMBL" id="BLKC01000026">
    <property type="protein sequence ID" value="GFF35724.1"/>
    <property type="molecule type" value="Genomic_DNA"/>
</dbReference>
<feature type="domain" description="Nucleoside phosphorylase" evidence="3">
    <location>
        <begin position="10"/>
        <end position="277"/>
    </location>
</feature>
<dbReference type="Gene3D" id="3.40.50.1580">
    <property type="entry name" value="Nucleoside phosphorylase domain"/>
    <property type="match status" value="1"/>
</dbReference>
<dbReference type="SUPFAM" id="SSF48403">
    <property type="entry name" value="Ankyrin repeat"/>
    <property type="match status" value="1"/>
</dbReference>
<name>A0A8H3NQA7_9EURO</name>
<dbReference type="GO" id="GO:0009116">
    <property type="term" value="P:nucleoside metabolic process"/>
    <property type="evidence" value="ECO:0007669"/>
    <property type="project" value="InterPro"/>
</dbReference>
<dbReference type="InterPro" id="IPR035994">
    <property type="entry name" value="Nucleoside_phosphorylase_sf"/>
</dbReference>
<proteinExistence type="predicted"/>
<dbReference type="GO" id="GO:0003824">
    <property type="term" value="F:catalytic activity"/>
    <property type="evidence" value="ECO:0007669"/>
    <property type="project" value="InterPro"/>
</dbReference>
<dbReference type="PROSITE" id="PS50297">
    <property type="entry name" value="ANK_REP_REGION"/>
    <property type="match status" value="2"/>
</dbReference>
<dbReference type="Pfam" id="PF01048">
    <property type="entry name" value="PNP_UDP_1"/>
    <property type="match status" value="1"/>
</dbReference>
<comment type="caution">
    <text evidence="5">The sequence shown here is derived from an EMBL/GenBank/DDBJ whole genome shotgun (WGS) entry which is preliminary data.</text>
</comment>
<dbReference type="PROSITE" id="PS50088">
    <property type="entry name" value="ANK_REPEAT"/>
    <property type="match status" value="2"/>
</dbReference>
<dbReference type="InterPro" id="IPR002110">
    <property type="entry name" value="Ankyrin_rpt"/>
</dbReference>
<accession>A0A8H3NQA7</accession>
<evidence type="ECO:0000313" key="6">
    <source>
        <dbReference type="Proteomes" id="UP000465221"/>
    </source>
</evidence>
<evidence type="ECO:0000259" key="4">
    <source>
        <dbReference type="Pfam" id="PF24883"/>
    </source>
</evidence>
<feature type="repeat" description="ANK" evidence="2">
    <location>
        <begin position="1632"/>
        <end position="1654"/>
    </location>
</feature>
<dbReference type="InterPro" id="IPR000845">
    <property type="entry name" value="Nucleoside_phosphorylase_d"/>
</dbReference>
<dbReference type="InterPro" id="IPR036770">
    <property type="entry name" value="Ankyrin_rpt-contain_sf"/>
</dbReference>
<gene>
    <name evidence="5" type="ORF">IFM46972_04655</name>
</gene>
<dbReference type="Gene3D" id="1.25.40.20">
    <property type="entry name" value="Ankyrin repeat-containing domain"/>
    <property type="match status" value="1"/>
</dbReference>
<dbReference type="SUPFAM" id="SSF52540">
    <property type="entry name" value="P-loop containing nucleoside triphosphate hydrolases"/>
    <property type="match status" value="1"/>
</dbReference>
<evidence type="ECO:0000256" key="1">
    <source>
        <dbReference type="ARBA" id="ARBA00022737"/>
    </source>
</evidence>
<dbReference type="Proteomes" id="UP000465221">
    <property type="component" value="Unassembled WGS sequence"/>
</dbReference>
<dbReference type="InterPro" id="IPR027417">
    <property type="entry name" value="P-loop_NTPase"/>
</dbReference>
<dbReference type="SUPFAM" id="SSF53167">
    <property type="entry name" value="Purine and uridine phosphorylases"/>
    <property type="match status" value="1"/>
</dbReference>
<dbReference type="PANTHER" id="PTHR46082:SF11">
    <property type="entry name" value="AAA+ ATPASE DOMAIN-CONTAINING PROTEIN-RELATED"/>
    <property type="match status" value="1"/>
</dbReference>
<keyword evidence="1" id="KW-0677">Repeat</keyword>
<dbReference type="Pfam" id="PF12796">
    <property type="entry name" value="Ank_2"/>
    <property type="match status" value="1"/>
</dbReference>
<organism evidence="5 6">
    <name type="scientific">Aspergillus udagawae</name>
    <dbReference type="NCBI Taxonomy" id="91492"/>
    <lineage>
        <taxon>Eukaryota</taxon>
        <taxon>Fungi</taxon>
        <taxon>Dikarya</taxon>
        <taxon>Ascomycota</taxon>
        <taxon>Pezizomycotina</taxon>
        <taxon>Eurotiomycetes</taxon>
        <taxon>Eurotiomycetidae</taxon>
        <taxon>Eurotiales</taxon>
        <taxon>Aspergillaceae</taxon>
        <taxon>Aspergillus</taxon>
        <taxon>Aspergillus subgen. Fumigati</taxon>
    </lineage>
</organism>
<dbReference type="Pfam" id="PF23397">
    <property type="entry name" value="DUF7104"/>
    <property type="match status" value="19"/>
</dbReference>
<reference evidence="5 6" key="1">
    <citation type="submission" date="2020-01" db="EMBL/GenBank/DDBJ databases">
        <title>Draft genome sequence of Aspergillus udagawae IFM 46972.</title>
        <authorList>
            <person name="Takahashi H."/>
            <person name="Yaguchi T."/>
        </authorList>
    </citation>
    <scope>NUCLEOTIDE SEQUENCE [LARGE SCALE GENOMIC DNA]</scope>
    <source>
        <strain evidence="5 6">IFM 46972</strain>
    </source>
</reference>
<dbReference type="PANTHER" id="PTHR46082">
    <property type="entry name" value="ATP/GTP-BINDING PROTEIN-RELATED"/>
    <property type="match status" value="1"/>
</dbReference>
<evidence type="ECO:0000259" key="3">
    <source>
        <dbReference type="Pfam" id="PF01048"/>
    </source>
</evidence>
<evidence type="ECO:0000256" key="2">
    <source>
        <dbReference type="PROSITE-ProRule" id="PRU00023"/>
    </source>
</evidence>
<sequence length="1730" mass="190995">MRFKHDDYTVAWICALPLEMAAAKTMLDKVHAPLPQPKTDHNAYTLGNVAGHNVVVACLPSGVYGTTSAAIMLAHMLPTFPSLRFAVMVGIGGGVPSKKADIRLGDVVVSIPTAASGGVIPYDYGKTLRDGFLQRTGSLNKPPQYLLTAVSQIRSDSHFKKRISEMLQKQRISRPDQDWLFKPDYHHESNFTNCSACDQSQLVTRPTRKTNEPVIHYGLIASGNQVMKDAKTRDSIAEELGILCFEMEAAGLMDQFPCLVIRGICDYCDSHKNKEWQGYAALTAAAYTAALLAVVPSTNIDAQPDQKTEFTAEEKECLHDLFITDPADDRKALERRKGNRAPGTCSWILETEELRNWLQIGENGAQKESNIFWLYGNPGTGKSTMAITLTEELPNQAEFLNGKKRLAYFFCDSGSEHQRTATSILRGLLYQLITQHKSLMKYLLPKYTERKAKLFTSFDALWSVLMDMGQDPSISGTYCILDALDECEPDDQWIIVHEIDRTFSNSTPQHSSPNAMHFLITSRPYPEIRRYLSSFSHRDLSAYPAVTADLKTMIQERVAWLSRKNNYPRPLMTEISQILEQRAEGTFLWVGIACGELRRVQARKAVKTLQHLPKGLYSLYQKLFDTATTQCDGDDKPVILKLVRFVAIAQRPFTIPELSEACELYPDDDKASRILFTRELIDSCGFIIIAEDGAVRLLHGSVRDFLKDAAQVDELKSHAALAERCIASILRHYRSQANGEIIVSESDFLDYSVLLWPTHAGLAKGEFMLQAEQAAFFQLGSKVWTKWLNHYNSLGDWSLKLDPGFSIFHAAARWGIDRLISWGCDDSNDGVLIDRDFRTLYGVTPLEEGARHGTISTMGTLLRYMSEKEIICQRVIEAAAGNLHKGKEIITLLLGQRRDQIQITEGVVKAAAGNQSSGKEIMTLLLKQHGHQIQITEDVVIAAAGNQRSGKDIMALLLNQQGDQVHLTKKLAATIIKQCDKSVVALLIDRQAEQIQITEDIVKAAAGNLKGKEVMTLLLEQCGDQIQITEDVVKAAAGNWTSGKEIMTLLLKQRGHQIHITEGVVKAAAGNWSSGKDIIILLLEQCRDQIQITEDVVKAAAENKGSGKDIIALLLEQCRDQIQITEGVVKAAAGNQSSGKEIITLLLEQCGDQIQITEGMVKAAAGNQSSGKEIIILLLEQCRDQIQITEDVVKAAAENKGSGKDIMALLLDQQGKQIQITENAVSTMIRIFDETMVTLLLARRGNQSQIFQEAMKAVAQDYKKQRVFVIDILNRLEHQTHNLTRRILSVIRTFHLASVTKLLREKGDKIRITEVFLKAAVENRNSGKGITKFLLGQQRNQFQITEELLSAAAQNERNGKDIIALLLHYQGDNIHVTEGVLKAASENTGNGLEIIKLLLRHQADRTQITKDVLKAAAGNTRNGMEIIKFLLAQQGDAVQVTEDVLEVAAGNTGNGTEIITFLLDRQREARITEEVLKAAAENELSGQSIMELLLGRQGNVMITERIITAAAGNRRNGKEVLQLLFKKQGEQINVTEEVIKAAAGNEDSGIDILAFLFDHSEDDVQIADGVLLSAASSGNGNVLALLSSKMGLAADPEMLSIARLYNAAKSGETVIVEQLLFQGTPPDTRNMRGITPLGIAASNGHQEVVRVLLQTHQVDVNIPSIAGRPPIFCAAANGHTGVVRLLLQAGASPRVTDTKGDSPYNIARKRGHWDTAELLEEHLDTDVPQG</sequence>
<keyword evidence="2" id="KW-0040">ANK repeat</keyword>
<dbReference type="InterPro" id="IPR053137">
    <property type="entry name" value="NLR-like"/>
</dbReference>
<dbReference type="Gene3D" id="3.40.50.300">
    <property type="entry name" value="P-loop containing nucleotide triphosphate hydrolases"/>
    <property type="match status" value="1"/>
</dbReference>
<dbReference type="Gene3D" id="1.20.5.340">
    <property type="match status" value="9"/>
</dbReference>